<gene>
    <name evidence="1" type="ORF">MLD38_028435</name>
</gene>
<name>A0ACB9N0T5_9MYRT</name>
<sequence length="238" mass="27047">MDGGYGATEDEEDQLVQMVQQFIESSSPSNNTCPPNYVALSVCREKRNRLHLFFFHEEHAFMGTLLFQDMVESETELEAELLECVLRHMRKMDNGHAAESRSVRRRIAKKLKMDGYRASLCHSRWVSSLGCPGGDHEYVNVMVRNDKQSSSSTLTRLIIDVDFKSQFQLARPTDAYRQLVEILPSVFIGDERKLEGIVSLVCSAAKQSLVDRGLHVPPWRTAAYVMSKWRSSPTTSNV</sequence>
<evidence type="ECO:0000313" key="2">
    <source>
        <dbReference type="Proteomes" id="UP001057402"/>
    </source>
</evidence>
<protein>
    <submittedName>
        <fullName evidence="1">Uncharacterized protein</fullName>
    </submittedName>
</protein>
<proteinExistence type="predicted"/>
<evidence type="ECO:0000313" key="1">
    <source>
        <dbReference type="EMBL" id="KAI4330130.1"/>
    </source>
</evidence>
<keyword evidence="2" id="KW-1185">Reference proteome</keyword>
<comment type="caution">
    <text evidence="1">The sequence shown here is derived from an EMBL/GenBank/DDBJ whole genome shotgun (WGS) entry which is preliminary data.</text>
</comment>
<dbReference type="EMBL" id="CM042887">
    <property type="protein sequence ID" value="KAI4330130.1"/>
    <property type="molecule type" value="Genomic_DNA"/>
</dbReference>
<reference evidence="2" key="1">
    <citation type="journal article" date="2023" name="Front. Plant Sci.">
        <title>Chromosomal-level genome assembly of Melastoma candidum provides insights into trichome evolution.</title>
        <authorList>
            <person name="Zhong Y."/>
            <person name="Wu W."/>
            <person name="Sun C."/>
            <person name="Zou P."/>
            <person name="Liu Y."/>
            <person name="Dai S."/>
            <person name="Zhou R."/>
        </authorList>
    </citation>
    <scope>NUCLEOTIDE SEQUENCE [LARGE SCALE GENOMIC DNA]</scope>
</reference>
<organism evidence="1 2">
    <name type="scientific">Melastoma candidum</name>
    <dbReference type="NCBI Taxonomy" id="119954"/>
    <lineage>
        <taxon>Eukaryota</taxon>
        <taxon>Viridiplantae</taxon>
        <taxon>Streptophyta</taxon>
        <taxon>Embryophyta</taxon>
        <taxon>Tracheophyta</taxon>
        <taxon>Spermatophyta</taxon>
        <taxon>Magnoliopsida</taxon>
        <taxon>eudicotyledons</taxon>
        <taxon>Gunneridae</taxon>
        <taxon>Pentapetalae</taxon>
        <taxon>rosids</taxon>
        <taxon>malvids</taxon>
        <taxon>Myrtales</taxon>
        <taxon>Melastomataceae</taxon>
        <taxon>Melastomatoideae</taxon>
        <taxon>Melastomateae</taxon>
        <taxon>Melastoma</taxon>
    </lineage>
</organism>
<accession>A0ACB9N0T5</accession>
<dbReference type="Proteomes" id="UP001057402">
    <property type="component" value="Chromosome 8"/>
</dbReference>